<protein>
    <submittedName>
        <fullName evidence="2">Small-conductance mechanosensitive channel</fullName>
    </submittedName>
</protein>
<comment type="caution">
    <text evidence="2">The sequence shown here is derived from an EMBL/GenBank/DDBJ whole genome shotgun (WGS) entry which is preliminary data.</text>
</comment>
<evidence type="ECO:0000256" key="1">
    <source>
        <dbReference type="SAM" id="MobiDB-lite"/>
    </source>
</evidence>
<dbReference type="Proteomes" id="UP000325081">
    <property type="component" value="Unassembled WGS sequence"/>
</dbReference>
<gene>
    <name evidence="2" type="ORF">STAS_26287</name>
</gene>
<feature type="region of interest" description="Disordered" evidence="1">
    <location>
        <begin position="128"/>
        <end position="147"/>
    </location>
</feature>
<keyword evidence="3" id="KW-1185">Reference proteome</keyword>
<sequence>MVYIYIYIRRLVEELYFGNIAAAKEYWTERPIGADRKEAAALVVKIIILSSPLLDHSPSIKFSMPNKSESPSLSCICVLQSTSSITIINRLFVLSSCLLISTELMYKLASWQLPPVGSTFRCPVAPAAGNPSSTPSPHSSSYPSSPYKPVQVLHHCPLQIRIHG</sequence>
<name>A0A5A7QXE5_STRAF</name>
<evidence type="ECO:0000313" key="2">
    <source>
        <dbReference type="EMBL" id="GER49077.1"/>
    </source>
</evidence>
<dbReference type="AlphaFoldDB" id="A0A5A7QXE5"/>
<evidence type="ECO:0000313" key="3">
    <source>
        <dbReference type="Proteomes" id="UP000325081"/>
    </source>
</evidence>
<accession>A0A5A7QXE5</accession>
<proteinExistence type="predicted"/>
<organism evidence="2 3">
    <name type="scientific">Striga asiatica</name>
    <name type="common">Asiatic witchweed</name>
    <name type="synonym">Buchnera asiatica</name>
    <dbReference type="NCBI Taxonomy" id="4170"/>
    <lineage>
        <taxon>Eukaryota</taxon>
        <taxon>Viridiplantae</taxon>
        <taxon>Streptophyta</taxon>
        <taxon>Embryophyta</taxon>
        <taxon>Tracheophyta</taxon>
        <taxon>Spermatophyta</taxon>
        <taxon>Magnoliopsida</taxon>
        <taxon>eudicotyledons</taxon>
        <taxon>Gunneridae</taxon>
        <taxon>Pentapetalae</taxon>
        <taxon>asterids</taxon>
        <taxon>lamiids</taxon>
        <taxon>Lamiales</taxon>
        <taxon>Orobanchaceae</taxon>
        <taxon>Buchnereae</taxon>
        <taxon>Striga</taxon>
    </lineage>
</organism>
<feature type="compositionally biased region" description="Low complexity" evidence="1">
    <location>
        <begin position="131"/>
        <end position="147"/>
    </location>
</feature>
<reference evidence="3" key="1">
    <citation type="journal article" date="2019" name="Curr. Biol.">
        <title>Genome Sequence of Striga asiatica Provides Insight into the Evolution of Plant Parasitism.</title>
        <authorList>
            <person name="Yoshida S."/>
            <person name="Kim S."/>
            <person name="Wafula E.K."/>
            <person name="Tanskanen J."/>
            <person name="Kim Y.M."/>
            <person name="Honaas L."/>
            <person name="Yang Z."/>
            <person name="Spallek T."/>
            <person name="Conn C.E."/>
            <person name="Ichihashi Y."/>
            <person name="Cheong K."/>
            <person name="Cui S."/>
            <person name="Der J.P."/>
            <person name="Gundlach H."/>
            <person name="Jiao Y."/>
            <person name="Hori C."/>
            <person name="Ishida J.K."/>
            <person name="Kasahara H."/>
            <person name="Kiba T."/>
            <person name="Kim M.S."/>
            <person name="Koo N."/>
            <person name="Laohavisit A."/>
            <person name="Lee Y.H."/>
            <person name="Lumba S."/>
            <person name="McCourt P."/>
            <person name="Mortimer J.C."/>
            <person name="Mutuku J.M."/>
            <person name="Nomura T."/>
            <person name="Sasaki-Sekimoto Y."/>
            <person name="Seto Y."/>
            <person name="Wang Y."/>
            <person name="Wakatake T."/>
            <person name="Sakakibara H."/>
            <person name="Demura T."/>
            <person name="Yamaguchi S."/>
            <person name="Yoneyama K."/>
            <person name="Manabe R.I."/>
            <person name="Nelson D.C."/>
            <person name="Schulman A.H."/>
            <person name="Timko M.P."/>
            <person name="dePamphilis C.W."/>
            <person name="Choi D."/>
            <person name="Shirasu K."/>
        </authorList>
    </citation>
    <scope>NUCLEOTIDE SEQUENCE [LARGE SCALE GENOMIC DNA]</scope>
    <source>
        <strain evidence="3">cv. UVA1</strain>
    </source>
</reference>
<dbReference type="EMBL" id="BKCP01008404">
    <property type="protein sequence ID" value="GER49077.1"/>
    <property type="molecule type" value="Genomic_DNA"/>
</dbReference>